<accession>H8MNB6</accession>
<evidence type="ECO:0008006" key="4">
    <source>
        <dbReference type="Google" id="ProtNLM"/>
    </source>
</evidence>
<dbReference type="HOGENOM" id="CLU_780126_0_0_7"/>
<protein>
    <recommendedName>
        <fullName evidence="4">Endonuclease/exonuclease/phosphatase</fullName>
    </recommendedName>
</protein>
<reference evidence="2 3" key="1">
    <citation type="journal article" date="2012" name="J. Bacteriol.">
        <title>Complete Genome Sequence of the Fruiting Myxobacterium Corallococcus coralloides DSM 2259.</title>
        <authorList>
            <person name="Huntley S."/>
            <person name="Zhang Y."/>
            <person name="Treuner-Lange A."/>
            <person name="Kneip S."/>
            <person name="Sensen C.W."/>
            <person name="Sogaard-Andersen L."/>
        </authorList>
    </citation>
    <scope>NUCLEOTIDE SEQUENCE [LARGE SCALE GENOMIC DNA]</scope>
    <source>
        <strain evidence="3">ATCC 25202 / DSM 2259 / NBRC 100086 / M2</strain>
    </source>
</reference>
<evidence type="ECO:0000313" key="2">
    <source>
        <dbReference type="EMBL" id="AFE05342.1"/>
    </source>
</evidence>
<name>H8MNB6_CORCM</name>
<organism evidence="2 3">
    <name type="scientific">Corallococcus coralloides (strain ATCC 25202 / DSM 2259 / NBRC 100086 / M2)</name>
    <name type="common">Myxococcus coralloides</name>
    <dbReference type="NCBI Taxonomy" id="1144275"/>
    <lineage>
        <taxon>Bacteria</taxon>
        <taxon>Pseudomonadati</taxon>
        <taxon>Myxococcota</taxon>
        <taxon>Myxococcia</taxon>
        <taxon>Myxococcales</taxon>
        <taxon>Cystobacterineae</taxon>
        <taxon>Myxococcaceae</taxon>
        <taxon>Corallococcus</taxon>
    </lineage>
</organism>
<evidence type="ECO:0000313" key="3">
    <source>
        <dbReference type="Proteomes" id="UP000007587"/>
    </source>
</evidence>
<dbReference type="KEGG" id="ccx:COCOR_03630"/>
<feature type="signal peptide" evidence="1">
    <location>
        <begin position="1"/>
        <end position="42"/>
    </location>
</feature>
<dbReference type="InterPro" id="IPR036691">
    <property type="entry name" value="Endo/exonu/phosph_ase_sf"/>
</dbReference>
<reference evidence="3" key="2">
    <citation type="submission" date="2012-03" db="EMBL/GenBank/DDBJ databases">
        <title>Genome sequence of the fruiting myxobacterium Corallococcus coralloides DSM 2259.</title>
        <authorList>
            <person name="Huntley S."/>
            <person name="Zhang Y."/>
            <person name="Treuner-Lange A."/>
            <person name="Sensen C.W."/>
            <person name="Sogaard-Andersen L."/>
        </authorList>
    </citation>
    <scope>NUCLEOTIDE SEQUENCE [LARGE SCALE GENOMIC DNA]</scope>
    <source>
        <strain evidence="3">ATCC 25202 / DSM 2259 / NBRC 100086 / M2</strain>
    </source>
</reference>
<feature type="chain" id="PRO_5003614321" description="Endonuclease/exonuclease/phosphatase" evidence="1">
    <location>
        <begin position="43"/>
        <end position="355"/>
    </location>
</feature>
<gene>
    <name evidence="2" type="ordered locus">COCOR_03630</name>
</gene>
<keyword evidence="1" id="KW-0732">Signal</keyword>
<dbReference type="Proteomes" id="UP000007587">
    <property type="component" value="Chromosome"/>
</dbReference>
<dbReference type="SUPFAM" id="SSF56219">
    <property type="entry name" value="DNase I-like"/>
    <property type="match status" value="1"/>
</dbReference>
<dbReference type="EMBL" id="CP003389">
    <property type="protein sequence ID" value="AFE05342.1"/>
    <property type="molecule type" value="Genomic_DNA"/>
</dbReference>
<proteinExistence type="predicted"/>
<dbReference type="InParanoid" id="H8MNB6"/>
<dbReference type="Gene3D" id="3.60.10.10">
    <property type="entry name" value="Endonuclease/exonuclease/phosphatase"/>
    <property type="match status" value="1"/>
</dbReference>
<dbReference type="AlphaFoldDB" id="H8MNB6"/>
<sequence>MTQRTAAVRTRPNMHPMNGVWSRTRFFMGAMAALASASTAGAATLPIVVIHQNIGGGQSPLAGDDKALNDINAAVAAYPNLTVVTMNEVCASQAEEFVRTHPGWSWAFATTKHKGAACTTGSNPNIQDDRLGEMIASPYPFNGVAKYCLMPDASGNRHADANCDPDLDPGLPDAQGLLCAYVQAPGLPAGSQNYKVCVTHLGTSDDPTRKQQTAWIRALVQPDLAAGRVVSVSGDFNSEPNMPSLNNMYRQKLTGDYTGNGDFVDGDATDPDYFAKAPAGVTCKAANQNRPAMCRSGQNTAHTHSGVDKKIDYIFFPIERLDFAAYGRWAIDMFRRPGNTSHHNLLVGGANLKFP</sequence>
<evidence type="ECO:0000256" key="1">
    <source>
        <dbReference type="SAM" id="SignalP"/>
    </source>
</evidence>
<keyword evidence="3" id="KW-1185">Reference proteome</keyword>